<evidence type="ECO:0000313" key="1">
    <source>
        <dbReference type="EMBL" id="PWA60360.1"/>
    </source>
</evidence>
<reference evidence="1 2" key="1">
    <citation type="journal article" date="2018" name="Mol. Plant">
        <title>The genome of Artemisia annua provides insight into the evolution of Asteraceae family and artemisinin biosynthesis.</title>
        <authorList>
            <person name="Shen Q."/>
            <person name="Zhang L."/>
            <person name="Liao Z."/>
            <person name="Wang S."/>
            <person name="Yan T."/>
            <person name="Shi P."/>
            <person name="Liu M."/>
            <person name="Fu X."/>
            <person name="Pan Q."/>
            <person name="Wang Y."/>
            <person name="Lv Z."/>
            <person name="Lu X."/>
            <person name="Zhang F."/>
            <person name="Jiang W."/>
            <person name="Ma Y."/>
            <person name="Chen M."/>
            <person name="Hao X."/>
            <person name="Li L."/>
            <person name="Tang Y."/>
            <person name="Lv G."/>
            <person name="Zhou Y."/>
            <person name="Sun X."/>
            <person name="Brodelius P.E."/>
            <person name="Rose J.K.C."/>
            <person name="Tang K."/>
        </authorList>
    </citation>
    <scope>NUCLEOTIDE SEQUENCE [LARGE SCALE GENOMIC DNA]</scope>
    <source>
        <strain evidence="2">cv. Huhao1</strain>
        <tissue evidence="1">Leaf</tissue>
    </source>
</reference>
<protein>
    <submittedName>
        <fullName evidence="1">Armadillo/beta-catenin repeat family protein</fullName>
    </submittedName>
</protein>
<keyword evidence="2" id="KW-1185">Reference proteome</keyword>
<evidence type="ECO:0000313" key="2">
    <source>
        <dbReference type="Proteomes" id="UP000245207"/>
    </source>
</evidence>
<name>A0A2U1MGH2_ARTAN</name>
<comment type="caution">
    <text evidence="1">The sequence shown here is derived from an EMBL/GenBank/DDBJ whole genome shotgun (WGS) entry which is preliminary data.</text>
</comment>
<dbReference type="AlphaFoldDB" id="A0A2U1MGH2"/>
<accession>A0A2U1MGH2</accession>
<sequence>MDFICCKVDWDSDTYEFDELLTEFASQKRVYEVVAKHVVEVDVMIFPAPLFAIVQPRSYYQFSDIGK</sequence>
<dbReference type="EMBL" id="PKPP01005370">
    <property type="protein sequence ID" value="PWA60360.1"/>
    <property type="molecule type" value="Genomic_DNA"/>
</dbReference>
<dbReference type="STRING" id="35608.A0A2U1MGH2"/>
<gene>
    <name evidence="1" type="ORF">CTI12_AA383470</name>
</gene>
<dbReference type="Proteomes" id="UP000245207">
    <property type="component" value="Unassembled WGS sequence"/>
</dbReference>
<organism evidence="1 2">
    <name type="scientific">Artemisia annua</name>
    <name type="common">Sweet wormwood</name>
    <dbReference type="NCBI Taxonomy" id="35608"/>
    <lineage>
        <taxon>Eukaryota</taxon>
        <taxon>Viridiplantae</taxon>
        <taxon>Streptophyta</taxon>
        <taxon>Embryophyta</taxon>
        <taxon>Tracheophyta</taxon>
        <taxon>Spermatophyta</taxon>
        <taxon>Magnoliopsida</taxon>
        <taxon>eudicotyledons</taxon>
        <taxon>Gunneridae</taxon>
        <taxon>Pentapetalae</taxon>
        <taxon>asterids</taxon>
        <taxon>campanulids</taxon>
        <taxon>Asterales</taxon>
        <taxon>Asteraceae</taxon>
        <taxon>Asteroideae</taxon>
        <taxon>Anthemideae</taxon>
        <taxon>Artemisiinae</taxon>
        <taxon>Artemisia</taxon>
    </lineage>
</organism>
<proteinExistence type="predicted"/>